<gene>
    <name evidence="4" type="ORF">Glove_42g21</name>
</gene>
<evidence type="ECO:0000313" key="4">
    <source>
        <dbReference type="EMBL" id="RHZ86931.1"/>
    </source>
</evidence>
<feature type="domain" description="BPL/LPL catalytic" evidence="3">
    <location>
        <begin position="105"/>
        <end position="313"/>
    </location>
</feature>
<dbReference type="InterPro" id="IPR004143">
    <property type="entry name" value="BPL_LPL_catalytic"/>
</dbReference>
<dbReference type="OrthoDB" id="10250105at2759"/>
<proteinExistence type="inferred from homology"/>
<dbReference type="GO" id="GO:0005737">
    <property type="term" value="C:cytoplasm"/>
    <property type="evidence" value="ECO:0007669"/>
    <property type="project" value="TreeGrafter"/>
</dbReference>
<dbReference type="GO" id="GO:0004077">
    <property type="term" value="F:biotin--[biotin carboxyl-carrier protein] ligase activity"/>
    <property type="evidence" value="ECO:0007669"/>
    <property type="project" value="InterPro"/>
</dbReference>
<dbReference type="Gene3D" id="3.30.930.10">
    <property type="entry name" value="Bira Bifunctional Protein, Domain 2"/>
    <property type="match status" value="1"/>
</dbReference>
<reference evidence="4 5" key="1">
    <citation type="submission" date="2018-08" db="EMBL/GenBank/DDBJ databases">
        <title>Genome and evolution of the arbuscular mycorrhizal fungus Diversispora epigaea (formerly Glomus versiforme) and its bacterial endosymbionts.</title>
        <authorList>
            <person name="Sun X."/>
            <person name="Fei Z."/>
            <person name="Harrison M."/>
        </authorList>
    </citation>
    <scope>NUCLEOTIDE SEQUENCE [LARGE SCALE GENOMIC DNA]</scope>
    <source>
        <strain evidence="4 5">IT104</strain>
    </source>
</reference>
<name>A0A397JFY2_9GLOM</name>
<accession>A0A397JFY2</accession>
<dbReference type="SUPFAM" id="SSF55681">
    <property type="entry name" value="Class II aaRS and biotin synthetases"/>
    <property type="match status" value="1"/>
</dbReference>
<organism evidence="4 5">
    <name type="scientific">Diversispora epigaea</name>
    <dbReference type="NCBI Taxonomy" id="1348612"/>
    <lineage>
        <taxon>Eukaryota</taxon>
        <taxon>Fungi</taxon>
        <taxon>Fungi incertae sedis</taxon>
        <taxon>Mucoromycota</taxon>
        <taxon>Glomeromycotina</taxon>
        <taxon>Glomeromycetes</taxon>
        <taxon>Diversisporales</taxon>
        <taxon>Diversisporaceae</taxon>
        <taxon>Diversispora</taxon>
    </lineage>
</organism>
<dbReference type="NCBIfam" id="TIGR00121">
    <property type="entry name" value="birA_ligase"/>
    <property type="match status" value="1"/>
</dbReference>
<comment type="caution">
    <text evidence="4">The sequence shown here is derived from an EMBL/GenBank/DDBJ whole genome shotgun (WGS) entry which is preliminary data.</text>
</comment>
<dbReference type="EMBL" id="PQFF01000040">
    <property type="protein sequence ID" value="RHZ86931.1"/>
    <property type="molecule type" value="Genomic_DNA"/>
</dbReference>
<dbReference type="PANTHER" id="PTHR12835">
    <property type="entry name" value="BIOTIN PROTEIN LIGASE"/>
    <property type="match status" value="1"/>
</dbReference>
<dbReference type="InterPro" id="IPR045864">
    <property type="entry name" value="aa-tRNA-synth_II/BPL/LPL"/>
</dbReference>
<dbReference type="STRING" id="1348612.A0A397JFY2"/>
<keyword evidence="5" id="KW-1185">Reference proteome</keyword>
<protein>
    <recommendedName>
        <fullName evidence="3">BPL/LPL catalytic domain-containing protein</fullName>
    </recommendedName>
</protein>
<evidence type="ECO:0000256" key="1">
    <source>
        <dbReference type="ARBA" id="ARBA00009934"/>
    </source>
</evidence>
<dbReference type="Proteomes" id="UP000266861">
    <property type="component" value="Unassembled WGS sequence"/>
</dbReference>
<sequence length="390" mass="44947">MIEPAEIIVPKLSKELYLCSLRPALKDLLLHRIKPLKEEKEEKESDEFIIKAENDSFYIINSINYKKDEEKENKEQNAKIILINDEFPNISKFNVEKYFKILNKSRNYSLNYEYEFGSIVLYGEVVTSTQTLLDKNMKLTQKLPNGFVTLATQQVQGRGRGENSWISPPGCLLFSFVMRHSLNNKAAPVVFIQYLLSLAVVEAVRTEPSYKDIPLRLKWPNDIYVEKFNDSSTSPELVKIGGVLLNSHVFENEFLLIAGCGVNLNNSSPTTSINQLITTHNQSHSNDIKELISQEELLALILVKFELFYKEFCENGRGFEPFFDIYYKRWLHSDQIVTLETHKNQKAKILGITNDFGFLKALIMDTNEIVILQPDGNSFDMMKNMIIHKI</sequence>
<dbReference type="PANTHER" id="PTHR12835:SF5">
    <property type="entry name" value="BIOTIN--PROTEIN LIGASE"/>
    <property type="match status" value="1"/>
</dbReference>
<dbReference type="Pfam" id="PF03099">
    <property type="entry name" value="BPL_LplA_LipB"/>
    <property type="match status" value="1"/>
</dbReference>
<evidence type="ECO:0000259" key="3">
    <source>
        <dbReference type="PROSITE" id="PS51733"/>
    </source>
</evidence>
<evidence type="ECO:0000313" key="5">
    <source>
        <dbReference type="Proteomes" id="UP000266861"/>
    </source>
</evidence>
<dbReference type="InterPro" id="IPR004408">
    <property type="entry name" value="Biotin_CoA_COase_ligase"/>
</dbReference>
<evidence type="ECO:0000256" key="2">
    <source>
        <dbReference type="ARBA" id="ARBA00022598"/>
    </source>
</evidence>
<dbReference type="CDD" id="cd16442">
    <property type="entry name" value="BPL"/>
    <property type="match status" value="1"/>
</dbReference>
<dbReference type="AlphaFoldDB" id="A0A397JFY2"/>
<keyword evidence="2" id="KW-0436">Ligase</keyword>
<comment type="similarity">
    <text evidence="1">Belongs to the biotin--protein ligase family.</text>
</comment>
<dbReference type="PROSITE" id="PS51733">
    <property type="entry name" value="BPL_LPL_CATALYTIC"/>
    <property type="match status" value="1"/>
</dbReference>